<comment type="caution">
    <text evidence="2">The sequence shown here is derived from an EMBL/GenBank/DDBJ whole genome shotgun (WGS) entry which is preliminary data.</text>
</comment>
<evidence type="ECO:0000313" key="2">
    <source>
        <dbReference type="EMBL" id="KAL0165823.1"/>
    </source>
</evidence>
<feature type="non-terminal residue" evidence="2">
    <location>
        <position position="126"/>
    </location>
</feature>
<organism evidence="2 3">
    <name type="scientific">Cirrhinus mrigala</name>
    <name type="common">Mrigala</name>
    <dbReference type="NCBI Taxonomy" id="683832"/>
    <lineage>
        <taxon>Eukaryota</taxon>
        <taxon>Metazoa</taxon>
        <taxon>Chordata</taxon>
        <taxon>Craniata</taxon>
        <taxon>Vertebrata</taxon>
        <taxon>Euteleostomi</taxon>
        <taxon>Actinopterygii</taxon>
        <taxon>Neopterygii</taxon>
        <taxon>Teleostei</taxon>
        <taxon>Ostariophysi</taxon>
        <taxon>Cypriniformes</taxon>
        <taxon>Cyprinidae</taxon>
        <taxon>Labeoninae</taxon>
        <taxon>Labeonini</taxon>
        <taxon>Cirrhinus</taxon>
    </lineage>
</organism>
<feature type="compositionally biased region" description="Basic residues" evidence="1">
    <location>
        <begin position="18"/>
        <end position="39"/>
    </location>
</feature>
<name>A0ABD0NVA7_CIRMR</name>
<feature type="non-terminal residue" evidence="2">
    <location>
        <position position="1"/>
    </location>
</feature>
<dbReference type="AlphaFoldDB" id="A0ABD0NVA7"/>
<dbReference type="EMBL" id="JAMKFB020000019">
    <property type="protein sequence ID" value="KAL0165823.1"/>
    <property type="molecule type" value="Genomic_DNA"/>
</dbReference>
<dbReference type="Proteomes" id="UP001529510">
    <property type="component" value="Unassembled WGS sequence"/>
</dbReference>
<accession>A0ABD0NVA7</accession>
<feature type="compositionally biased region" description="Basic and acidic residues" evidence="1">
    <location>
        <begin position="1"/>
        <end position="10"/>
    </location>
</feature>
<reference evidence="2 3" key="1">
    <citation type="submission" date="2024-05" db="EMBL/GenBank/DDBJ databases">
        <title>Genome sequencing and assembly of Indian major carp, Cirrhinus mrigala (Hamilton, 1822).</title>
        <authorList>
            <person name="Mohindra V."/>
            <person name="Chowdhury L.M."/>
            <person name="Lal K."/>
            <person name="Jena J.K."/>
        </authorList>
    </citation>
    <scope>NUCLEOTIDE SEQUENCE [LARGE SCALE GENOMIC DNA]</scope>
    <source>
        <strain evidence="2">CM1030</strain>
        <tissue evidence="2">Blood</tissue>
    </source>
</reference>
<feature type="region of interest" description="Disordered" evidence="1">
    <location>
        <begin position="1"/>
        <end position="95"/>
    </location>
</feature>
<evidence type="ECO:0000256" key="1">
    <source>
        <dbReference type="SAM" id="MobiDB-lite"/>
    </source>
</evidence>
<feature type="compositionally biased region" description="Low complexity" evidence="1">
    <location>
        <begin position="47"/>
        <end position="61"/>
    </location>
</feature>
<evidence type="ECO:0000313" key="3">
    <source>
        <dbReference type="Proteomes" id="UP001529510"/>
    </source>
</evidence>
<protein>
    <submittedName>
        <fullName evidence="2">Uncharacterized protein</fullName>
    </submittedName>
</protein>
<proteinExistence type="predicted"/>
<sequence>EPKVCWKRPLDLLSSRAPVRRPNLKPRRPSWRLFQRSHQRPLEDASRPTPRTNITPTTGPRQSKALITPTTPPTRHPTPLRDPITATAPDGKTPRTEIQNSALCAEQSDSMNLHVEAFCGLFEFVL</sequence>
<keyword evidence="3" id="KW-1185">Reference proteome</keyword>
<gene>
    <name evidence="2" type="ORF">M9458_037667</name>
</gene>